<dbReference type="InterPro" id="IPR030826">
    <property type="entry name" value="Ribosomal_bTHX/bTHXc/bTHXm"/>
</dbReference>
<dbReference type="EMBL" id="RDQH01000330">
    <property type="protein sequence ID" value="RXI01375.1"/>
    <property type="molecule type" value="Genomic_DNA"/>
</dbReference>
<dbReference type="PANTHER" id="PTHR34550:SF2">
    <property type="entry name" value="SMALL RIBOSOMAL SUBUNIT PROTEIN BTHXC"/>
    <property type="match status" value="1"/>
</dbReference>
<feature type="transmembrane region" description="Helical" evidence="5">
    <location>
        <begin position="122"/>
        <end position="148"/>
    </location>
</feature>
<evidence type="ECO:0000313" key="6">
    <source>
        <dbReference type="EMBL" id="RXI01375.1"/>
    </source>
</evidence>
<dbReference type="Pfam" id="PF17067">
    <property type="entry name" value="RPS31"/>
    <property type="match status" value="1"/>
</dbReference>
<evidence type="ECO:0008006" key="8">
    <source>
        <dbReference type="Google" id="ProtNLM"/>
    </source>
</evidence>
<gene>
    <name evidence="6" type="ORF">DVH24_014724</name>
</gene>
<evidence type="ECO:0000256" key="4">
    <source>
        <dbReference type="SAM" id="MobiDB-lite"/>
    </source>
</evidence>
<protein>
    <recommendedName>
        <fullName evidence="8">30S ribosomal protein S31, chloroplastic</fullName>
    </recommendedName>
</protein>
<dbReference type="GO" id="GO:0032544">
    <property type="term" value="P:plastid translation"/>
    <property type="evidence" value="ECO:0007669"/>
    <property type="project" value="TreeGrafter"/>
</dbReference>
<keyword evidence="5" id="KW-0812">Transmembrane</keyword>
<evidence type="ECO:0000313" key="7">
    <source>
        <dbReference type="Proteomes" id="UP000290289"/>
    </source>
</evidence>
<dbReference type="PANTHER" id="PTHR34550">
    <property type="entry name" value="30S RIBOSOMAL PROTEIN S31, CHLOROPLASTIC"/>
    <property type="match status" value="1"/>
</dbReference>
<dbReference type="GO" id="GO:0005840">
    <property type="term" value="C:ribosome"/>
    <property type="evidence" value="ECO:0007669"/>
    <property type="project" value="UniProtKB-KW"/>
</dbReference>
<proteinExistence type="inferred from homology"/>
<keyword evidence="5" id="KW-0472">Membrane</keyword>
<evidence type="ECO:0000256" key="5">
    <source>
        <dbReference type="SAM" id="Phobius"/>
    </source>
</evidence>
<sequence length="350" mass="39470">MASLILGAPPAPSQSHAFNSRISFSRSETLAISLPSSTASLSLSTASSPPVPSVYCGRGDKKTERGKRFNHSFGNARPRNKNKGRGPPRVPVPPAPPKKDKFEDNTIVKGVHRRLSPICWCFPALFCFFFINLHLVCSFCTILVPWIFRIRMSLSEITEEKDDDEIGFLADPEAQKERIRQIIEYQKSLHQSSSSLSSLSSSSASWSSFSSARRSSSLLGLMKVGNTSLRILFDMEHPTLGNHFEDFTYPSMGSDTDDENETRDPWESIKQLRPIEGSRIDDGQDKFASDGSFLGGDYGFQDRDVRIGARRLTRTKSFRRLPGFGLWRCKGFRFRLRLRRLTIAFSRRKC</sequence>
<dbReference type="InterPro" id="IPR044695">
    <property type="entry name" value="Ribosomal_bTHXc/bTHXc_plant"/>
</dbReference>
<name>A0A498K625_MALDO</name>
<dbReference type="GO" id="GO:0009536">
    <property type="term" value="C:plastid"/>
    <property type="evidence" value="ECO:0007669"/>
    <property type="project" value="TreeGrafter"/>
</dbReference>
<evidence type="ECO:0000256" key="1">
    <source>
        <dbReference type="ARBA" id="ARBA00010834"/>
    </source>
</evidence>
<feature type="compositionally biased region" description="Basic and acidic residues" evidence="4">
    <location>
        <begin position="58"/>
        <end position="67"/>
    </location>
</feature>
<dbReference type="NCBIfam" id="TIGR04560">
    <property type="entry name" value="ribo_THX"/>
    <property type="match status" value="1"/>
</dbReference>
<comment type="caution">
    <text evidence="6">The sequence shown here is derived from an EMBL/GenBank/DDBJ whole genome shotgun (WGS) entry which is preliminary data.</text>
</comment>
<keyword evidence="2" id="KW-0689">Ribosomal protein</keyword>
<evidence type="ECO:0000256" key="2">
    <source>
        <dbReference type="ARBA" id="ARBA00022980"/>
    </source>
</evidence>
<dbReference type="Proteomes" id="UP000290289">
    <property type="component" value="Chromosome 4"/>
</dbReference>
<dbReference type="AlphaFoldDB" id="A0A498K625"/>
<dbReference type="GO" id="GO:1990904">
    <property type="term" value="C:ribonucleoprotein complex"/>
    <property type="evidence" value="ECO:0007669"/>
    <property type="project" value="UniProtKB-KW"/>
</dbReference>
<feature type="region of interest" description="Disordered" evidence="4">
    <location>
        <begin position="41"/>
        <end position="101"/>
    </location>
</feature>
<keyword evidence="5" id="KW-1133">Transmembrane helix</keyword>
<reference evidence="6 7" key="1">
    <citation type="submission" date="2018-10" db="EMBL/GenBank/DDBJ databases">
        <title>A high-quality apple genome assembly.</title>
        <authorList>
            <person name="Hu J."/>
        </authorList>
    </citation>
    <scope>NUCLEOTIDE SEQUENCE [LARGE SCALE GENOMIC DNA]</scope>
    <source>
        <strain evidence="7">cv. HFTH1</strain>
        <tissue evidence="6">Young leaf</tissue>
    </source>
</reference>
<accession>A0A498K625</accession>
<comment type="similarity">
    <text evidence="1">Belongs to the bacterial ribosomal protein bTHX family.</text>
</comment>
<keyword evidence="3" id="KW-0687">Ribonucleoprotein</keyword>
<evidence type="ECO:0000256" key="3">
    <source>
        <dbReference type="ARBA" id="ARBA00023274"/>
    </source>
</evidence>
<keyword evidence="7" id="KW-1185">Reference proteome</keyword>
<organism evidence="6 7">
    <name type="scientific">Malus domestica</name>
    <name type="common">Apple</name>
    <name type="synonym">Pyrus malus</name>
    <dbReference type="NCBI Taxonomy" id="3750"/>
    <lineage>
        <taxon>Eukaryota</taxon>
        <taxon>Viridiplantae</taxon>
        <taxon>Streptophyta</taxon>
        <taxon>Embryophyta</taxon>
        <taxon>Tracheophyta</taxon>
        <taxon>Spermatophyta</taxon>
        <taxon>Magnoliopsida</taxon>
        <taxon>eudicotyledons</taxon>
        <taxon>Gunneridae</taxon>
        <taxon>Pentapetalae</taxon>
        <taxon>rosids</taxon>
        <taxon>fabids</taxon>
        <taxon>Rosales</taxon>
        <taxon>Rosaceae</taxon>
        <taxon>Amygdaloideae</taxon>
        <taxon>Maleae</taxon>
        <taxon>Malus</taxon>
    </lineage>
</organism>